<evidence type="ECO:0000313" key="5">
    <source>
        <dbReference type="Proteomes" id="UP000026923"/>
    </source>
</evidence>
<dbReference type="PANTHER" id="PTHR43333:SF1">
    <property type="entry name" value="D-ISOMER SPECIFIC 2-HYDROXYACID DEHYDROGENASE NAD-BINDING DOMAIN-CONTAINING PROTEIN"/>
    <property type="match status" value="1"/>
</dbReference>
<dbReference type="CDD" id="cd12164">
    <property type="entry name" value="GDH_like_2"/>
    <property type="match status" value="1"/>
</dbReference>
<gene>
    <name evidence="4" type="ORF">B597_010545</name>
</gene>
<evidence type="ECO:0000256" key="1">
    <source>
        <dbReference type="ARBA" id="ARBA00023002"/>
    </source>
</evidence>
<dbReference type="RefSeq" id="WP_003292218.1">
    <property type="nucleotide sequence ID" value="NZ_KK020678.1"/>
</dbReference>
<dbReference type="Proteomes" id="UP000026923">
    <property type="component" value="Unassembled WGS sequence"/>
</dbReference>
<organism evidence="4 5">
    <name type="scientific">Stutzerimonas stutzeri KOS6</name>
    <dbReference type="NCBI Taxonomy" id="1218352"/>
    <lineage>
        <taxon>Bacteria</taxon>
        <taxon>Pseudomonadati</taxon>
        <taxon>Pseudomonadota</taxon>
        <taxon>Gammaproteobacteria</taxon>
        <taxon>Pseudomonadales</taxon>
        <taxon>Pseudomonadaceae</taxon>
        <taxon>Stutzerimonas</taxon>
    </lineage>
</organism>
<feature type="domain" description="D-isomer specific 2-hydroxyacid dehydrogenase NAD-binding" evidence="3">
    <location>
        <begin position="103"/>
        <end position="275"/>
    </location>
</feature>
<keyword evidence="2" id="KW-0520">NAD</keyword>
<dbReference type="Pfam" id="PF02826">
    <property type="entry name" value="2-Hacid_dh_C"/>
    <property type="match status" value="1"/>
</dbReference>
<dbReference type="eggNOG" id="COG0111">
    <property type="taxonomic scope" value="Bacteria"/>
</dbReference>
<name>A0A061JNT0_STUST</name>
<dbReference type="Gene3D" id="3.40.50.720">
    <property type="entry name" value="NAD(P)-binding Rossmann-like Domain"/>
    <property type="match status" value="2"/>
</dbReference>
<proteinExistence type="predicted"/>
<accession>A0A061JNT0</accession>
<dbReference type="GO" id="GO:0051287">
    <property type="term" value="F:NAD binding"/>
    <property type="evidence" value="ECO:0007669"/>
    <property type="project" value="InterPro"/>
</dbReference>
<keyword evidence="1" id="KW-0560">Oxidoreductase</keyword>
<dbReference type="OrthoDB" id="9787219at2"/>
<evidence type="ECO:0000256" key="2">
    <source>
        <dbReference type="ARBA" id="ARBA00023027"/>
    </source>
</evidence>
<evidence type="ECO:0000259" key="3">
    <source>
        <dbReference type="Pfam" id="PF02826"/>
    </source>
</evidence>
<dbReference type="EMBL" id="AMCZ02000011">
    <property type="protein sequence ID" value="EWC41362.1"/>
    <property type="molecule type" value="Genomic_DNA"/>
</dbReference>
<sequence length="310" mass="33948">MDILLCGSFDEDERDAWLAELRDAVPDARWHLSATAETAGQITAAVVANPPQGSLLGLPNLRLIQSLWAGVDRLLSDPDLPDVPVARMVDPAMSAAMAETALWATLSLHRHFYDYARQQRSHDWKPLPQRRADELEVTLLGMGQMGRACANALRAPGYRVTGWNLHGGATPGVPLEHGLEALWPLLARSDIVINLLPLTVHTADLLDQHFFNALRPGAGLVNLARGGHVVEADLLQALDSGQLGHAVLDVFRSEPLPVEHRLWSHPRVTVLPHVAAMTDMRSAARIVARNLQALRDGQPLSDLVERSRGY</sequence>
<dbReference type="HOGENOM" id="CLU_019796_1_0_6"/>
<evidence type="ECO:0000313" key="4">
    <source>
        <dbReference type="EMBL" id="EWC41362.1"/>
    </source>
</evidence>
<dbReference type="InterPro" id="IPR036291">
    <property type="entry name" value="NAD(P)-bd_dom_sf"/>
</dbReference>
<dbReference type="AlphaFoldDB" id="A0A061JNT0"/>
<dbReference type="SUPFAM" id="SSF51735">
    <property type="entry name" value="NAD(P)-binding Rossmann-fold domains"/>
    <property type="match status" value="1"/>
</dbReference>
<reference evidence="4 5" key="1">
    <citation type="journal article" date="2013" name="Genome Announc.">
        <title>Draft Genome of the Nitrogen-Fixing Bacterium Pseudomonas stutzeri Strain KOS6 Isolated from Industrial Hydrocarbon Sludge.</title>
        <authorList>
            <person name="Grigoryeva T.V."/>
            <person name="Laikov A.V."/>
            <person name="Naumova R.P."/>
            <person name="Manolov A.I."/>
            <person name="Larin A.K."/>
            <person name="Karpova I.Y."/>
            <person name="Semashko T.A."/>
            <person name="Alexeev D.G."/>
            <person name="Kostryukova E.S."/>
            <person name="Muller R."/>
            <person name="Govorun V.M."/>
        </authorList>
    </citation>
    <scope>NUCLEOTIDE SEQUENCE [LARGE SCALE GENOMIC DNA]</scope>
    <source>
        <strain evidence="4 5">KOS6</strain>
    </source>
</reference>
<dbReference type="PANTHER" id="PTHR43333">
    <property type="entry name" value="2-HACID_DH_C DOMAIN-CONTAINING PROTEIN"/>
    <property type="match status" value="1"/>
</dbReference>
<dbReference type="InterPro" id="IPR006140">
    <property type="entry name" value="D-isomer_DH_NAD-bd"/>
</dbReference>
<comment type="caution">
    <text evidence="4">The sequence shown here is derived from an EMBL/GenBank/DDBJ whole genome shotgun (WGS) entry which is preliminary data.</text>
</comment>
<protein>
    <submittedName>
        <fullName evidence="4">2-hydroxyacid dehydrogenase</fullName>
    </submittedName>
</protein>
<dbReference type="GO" id="GO:0016491">
    <property type="term" value="F:oxidoreductase activity"/>
    <property type="evidence" value="ECO:0007669"/>
    <property type="project" value="UniProtKB-KW"/>
</dbReference>